<dbReference type="InterPro" id="IPR045619">
    <property type="entry name" value="DUF6443"/>
</dbReference>
<dbReference type="Pfam" id="PF20041">
    <property type="entry name" value="DUF6443"/>
    <property type="match status" value="1"/>
</dbReference>
<evidence type="ECO:0000313" key="3">
    <source>
        <dbReference type="Proteomes" id="UP000315908"/>
    </source>
</evidence>
<dbReference type="Proteomes" id="UP000315908">
    <property type="component" value="Unassembled WGS sequence"/>
</dbReference>
<sequence>MKKNFLTLLSFAVLGTVHGQTLVDHLPLSSYSNQTNIQALKSITLQNGFYIPAPAAGKTITISIAGFQNILSTPTAGQNYILTRTFRDTVKLAQLANQRTIGQENQSIQYFDGLGRPSQSVQLMASPSYRDIVQHIEYDGFGRESIKYLPHVKNVAGDGSFKPTAKADQQAYYATANTWDAAVVKTASPYAVTVFENSPLNRAKEQGAPGVPWQPGANRDNVTAGTNAGRTVVSDYGTNVTNDVRLWTVNSTGATAGYYTAGKLYKMVIKDENWISANGKGGTMEEFKDFEGHVVLKRVWETDSKKLETQYVYDDFGDLRYVIPPGFPSTTTTLTEAATGDFHELVYAYKYDEKRRLAEKKIPGKGWEWLVYNANDQVVLTQDAVQRGLGKWSYTKYDAFGRVVQTGLYSKTFASRSAAQADVNTVSKYWEDRVGTVAYTNQAYPKTGQSLQSVNYYDDYVFTGGATANLQPLNISKSTKIKGLLTGTMVWKDDRSDSMLTISYYDDYGRVIQSVGRNHLNGTDRVTNEYNYPGQVVKSTHVHTPSTGAAVTIITNNEYDHVGRLVQTKKKVNGQDEVIQSRLAYNEIGQLKTKSLHSENGGGNFMTSIGYAYNERGWQTKASSAQFTSQLNYNVNGTTLLANAQYNGNIAQQLWGYGATTNSTFTYGYDALNRLMSGVSTGTVMSEVLTYDDMGNIKTLVRDNGTAITYNYNNTNKSNRLASLTGGVTGSFTYDLNGNATKDRTGMTLSYNYLNLPKTVTGTGKSIAYTYDASGAKLNRKSTVSGITIEQDYIGGIEYSKASGANPVIERIATEDGFLLNSSGTYSY</sequence>
<dbReference type="EMBL" id="VLKR01000060">
    <property type="protein sequence ID" value="TWI13063.1"/>
    <property type="molecule type" value="Genomic_DNA"/>
</dbReference>
<accession>A0A562LZR9</accession>
<evidence type="ECO:0000313" key="2">
    <source>
        <dbReference type="EMBL" id="TWI13063.1"/>
    </source>
</evidence>
<dbReference type="RefSeq" id="WP_145331412.1">
    <property type="nucleotide sequence ID" value="NZ_VLKR01000060.1"/>
</dbReference>
<feature type="non-terminal residue" evidence="2">
    <location>
        <position position="828"/>
    </location>
</feature>
<name>A0A562LZR9_9SPHI</name>
<organism evidence="2 3">
    <name type="scientific">Sphingobacterium siyangense</name>
    <dbReference type="NCBI Taxonomy" id="459529"/>
    <lineage>
        <taxon>Bacteria</taxon>
        <taxon>Pseudomonadati</taxon>
        <taxon>Bacteroidota</taxon>
        <taxon>Sphingobacteriia</taxon>
        <taxon>Sphingobacteriales</taxon>
        <taxon>Sphingobacteriaceae</taxon>
        <taxon>Sphingobacterium</taxon>
    </lineage>
</organism>
<comment type="caution">
    <text evidence="2">The sequence shown here is derived from an EMBL/GenBank/DDBJ whole genome shotgun (WGS) entry which is preliminary data.</text>
</comment>
<dbReference type="OrthoDB" id="1191296at2"/>
<dbReference type="Gene3D" id="2.180.10.10">
    <property type="entry name" value="RHS repeat-associated core"/>
    <property type="match status" value="1"/>
</dbReference>
<reference evidence="2 3" key="1">
    <citation type="journal article" date="2015" name="Stand. Genomic Sci.">
        <title>Genomic Encyclopedia of Bacterial and Archaeal Type Strains, Phase III: the genomes of soil and plant-associated and newly described type strains.</title>
        <authorList>
            <person name="Whitman W.B."/>
            <person name="Woyke T."/>
            <person name="Klenk H.P."/>
            <person name="Zhou Y."/>
            <person name="Lilburn T.G."/>
            <person name="Beck B.J."/>
            <person name="De Vos P."/>
            <person name="Vandamme P."/>
            <person name="Eisen J.A."/>
            <person name="Garrity G."/>
            <person name="Hugenholtz P."/>
            <person name="Kyrpides N.C."/>
        </authorList>
    </citation>
    <scope>NUCLEOTIDE SEQUENCE [LARGE SCALE GENOMIC DNA]</scope>
    <source>
        <strain evidence="2 3">CGMCC 1.6855</strain>
    </source>
</reference>
<protein>
    <recommendedName>
        <fullName evidence="1">DUF6443 domain-containing protein</fullName>
    </recommendedName>
</protein>
<dbReference type="AlphaFoldDB" id="A0A562LZR9"/>
<feature type="domain" description="DUF6443" evidence="1">
    <location>
        <begin position="84"/>
        <end position="220"/>
    </location>
</feature>
<gene>
    <name evidence="2" type="ORF">IQ31_05526</name>
</gene>
<proteinExistence type="predicted"/>
<evidence type="ECO:0000259" key="1">
    <source>
        <dbReference type="Pfam" id="PF20041"/>
    </source>
</evidence>